<dbReference type="SUPFAM" id="SSF161111">
    <property type="entry name" value="Cation efflux protein transmembrane domain-like"/>
    <property type="match status" value="1"/>
</dbReference>
<dbReference type="AlphaFoldDB" id="A0A426VFF8"/>
<feature type="transmembrane region" description="Helical" evidence="7">
    <location>
        <begin position="115"/>
        <end position="138"/>
    </location>
</feature>
<sequence>MQAAERQQAAHRSTWVSVLVNVLLTIVQVLTGLWAGSQALVADGLHSLSDLLSDFVVLLANRHSHKDADADHQYGHRRFETAASLALGLLLTIVGGALLWQAVLKVSEAELAAPVHVAALVVAVITLLSKEALFRYMLAVAQRVRSSMLVANAWHARSDAASSLVVALGIAGNLAGLPFLDPVAALIVGLMVGRVGLRFGWDALNDLMDRAASEEQIAEIRRVLEDTPGVLGVHGLRTRKMGDMILVDAHLDVDERLTVRQGHEIAVLARERVTQDLPVLDLMTHLDPVPVATRPQDGLT</sequence>
<feature type="domain" description="Cation efflux protein transmembrane" evidence="8">
    <location>
        <begin position="15"/>
        <end position="208"/>
    </location>
</feature>
<dbReference type="OrthoDB" id="9806522at2"/>
<dbReference type="PANTHER" id="PTHR43840:SF15">
    <property type="entry name" value="MITOCHONDRIAL METAL TRANSPORTER 1-RELATED"/>
    <property type="match status" value="1"/>
</dbReference>
<dbReference type="NCBIfam" id="TIGR01297">
    <property type="entry name" value="CDF"/>
    <property type="match status" value="1"/>
</dbReference>
<keyword evidence="11" id="KW-1185">Reference proteome</keyword>
<keyword evidence="4 7" id="KW-0812">Transmembrane</keyword>
<keyword evidence="6 7" id="KW-0472">Membrane</keyword>
<dbReference type="GO" id="GO:0008324">
    <property type="term" value="F:monoatomic cation transmembrane transporter activity"/>
    <property type="evidence" value="ECO:0007669"/>
    <property type="project" value="InterPro"/>
</dbReference>
<protein>
    <submittedName>
        <fullName evidence="10">Cation transporter</fullName>
    </submittedName>
</protein>
<dbReference type="InterPro" id="IPR027470">
    <property type="entry name" value="Cation_efflux_CTD"/>
</dbReference>
<evidence type="ECO:0000256" key="1">
    <source>
        <dbReference type="ARBA" id="ARBA00004141"/>
    </source>
</evidence>
<proteinExistence type="inferred from homology"/>
<dbReference type="RefSeq" id="WP_125242241.1">
    <property type="nucleotide sequence ID" value="NZ_RSED01000003.1"/>
</dbReference>
<dbReference type="FunFam" id="1.20.1510.10:FF:000006">
    <property type="entry name" value="Divalent cation efflux transporter"/>
    <property type="match status" value="1"/>
</dbReference>
<evidence type="ECO:0000256" key="2">
    <source>
        <dbReference type="ARBA" id="ARBA00008114"/>
    </source>
</evidence>
<comment type="caution">
    <text evidence="10">The sequence shown here is derived from an EMBL/GenBank/DDBJ whole genome shotgun (WGS) entry which is preliminary data.</text>
</comment>
<dbReference type="EMBL" id="RSED01000003">
    <property type="protein sequence ID" value="RRS05673.1"/>
    <property type="molecule type" value="Genomic_DNA"/>
</dbReference>
<accession>A0A426VFF8</accession>
<dbReference type="InterPro" id="IPR050291">
    <property type="entry name" value="CDF_Transporter"/>
</dbReference>
<dbReference type="InterPro" id="IPR002524">
    <property type="entry name" value="Cation_efflux"/>
</dbReference>
<dbReference type="SUPFAM" id="SSF160240">
    <property type="entry name" value="Cation efflux protein cytoplasmic domain-like"/>
    <property type="match status" value="1"/>
</dbReference>
<evidence type="ECO:0000256" key="7">
    <source>
        <dbReference type="SAM" id="Phobius"/>
    </source>
</evidence>
<evidence type="ECO:0000256" key="3">
    <source>
        <dbReference type="ARBA" id="ARBA00022448"/>
    </source>
</evidence>
<name>A0A426VFF8_9BURK</name>
<evidence type="ECO:0000259" key="8">
    <source>
        <dbReference type="Pfam" id="PF01545"/>
    </source>
</evidence>
<comment type="similarity">
    <text evidence="2">Belongs to the cation diffusion facilitator (CDF) transporter (TC 2.A.4) family.</text>
</comment>
<keyword evidence="5 7" id="KW-1133">Transmembrane helix</keyword>
<dbReference type="InterPro" id="IPR058533">
    <property type="entry name" value="Cation_efflux_TM"/>
</dbReference>
<dbReference type="Pfam" id="PF01545">
    <property type="entry name" value="Cation_efflux"/>
    <property type="match status" value="1"/>
</dbReference>
<evidence type="ECO:0000256" key="5">
    <source>
        <dbReference type="ARBA" id="ARBA00022989"/>
    </source>
</evidence>
<evidence type="ECO:0000256" key="4">
    <source>
        <dbReference type="ARBA" id="ARBA00022692"/>
    </source>
</evidence>
<dbReference type="Gene3D" id="1.20.1510.10">
    <property type="entry name" value="Cation efflux protein transmembrane domain"/>
    <property type="match status" value="1"/>
</dbReference>
<dbReference type="InterPro" id="IPR027469">
    <property type="entry name" value="Cation_efflux_TMD_sf"/>
</dbReference>
<dbReference type="Gene3D" id="3.30.70.1350">
    <property type="entry name" value="Cation efflux protein, cytoplasmic domain"/>
    <property type="match status" value="1"/>
</dbReference>
<evidence type="ECO:0000256" key="6">
    <source>
        <dbReference type="ARBA" id="ARBA00023136"/>
    </source>
</evidence>
<dbReference type="Proteomes" id="UP000269265">
    <property type="component" value="Unassembled WGS sequence"/>
</dbReference>
<gene>
    <name evidence="10" type="ORF">EIP75_04625</name>
</gene>
<feature type="transmembrane region" description="Helical" evidence="7">
    <location>
        <begin position="81"/>
        <end position="103"/>
    </location>
</feature>
<organism evidence="10 11">
    <name type="scientific">Aquabacterium soli</name>
    <dbReference type="NCBI Taxonomy" id="2493092"/>
    <lineage>
        <taxon>Bacteria</taxon>
        <taxon>Pseudomonadati</taxon>
        <taxon>Pseudomonadota</taxon>
        <taxon>Betaproteobacteria</taxon>
        <taxon>Burkholderiales</taxon>
        <taxon>Aquabacterium</taxon>
    </lineage>
</organism>
<evidence type="ECO:0000313" key="11">
    <source>
        <dbReference type="Proteomes" id="UP000269265"/>
    </source>
</evidence>
<comment type="subcellular location">
    <subcellularLocation>
        <location evidence="1">Membrane</location>
        <topology evidence="1">Multi-pass membrane protein</topology>
    </subcellularLocation>
</comment>
<dbReference type="Pfam" id="PF16916">
    <property type="entry name" value="ZT_dimer"/>
    <property type="match status" value="1"/>
</dbReference>
<feature type="domain" description="Cation efflux protein cytoplasmic" evidence="9">
    <location>
        <begin position="213"/>
        <end position="288"/>
    </location>
</feature>
<evidence type="ECO:0000313" key="10">
    <source>
        <dbReference type="EMBL" id="RRS05673.1"/>
    </source>
</evidence>
<feature type="transmembrane region" description="Helical" evidence="7">
    <location>
        <begin position="12"/>
        <end position="34"/>
    </location>
</feature>
<keyword evidence="3" id="KW-0813">Transport</keyword>
<dbReference type="InterPro" id="IPR036837">
    <property type="entry name" value="Cation_efflux_CTD_sf"/>
</dbReference>
<reference evidence="10 11" key="1">
    <citation type="submission" date="2018-12" db="EMBL/GenBank/DDBJ databases">
        <title>The whole draft genome of Aquabacterium sp. SJQ9.</title>
        <authorList>
            <person name="Sun L."/>
            <person name="Gao X."/>
            <person name="Chen W."/>
            <person name="Huang K."/>
        </authorList>
    </citation>
    <scope>NUCLEOTIDE SEQUENCE [LARGE SCALE GENOMIC DNA]</scope>
    <source>
        <strain evidence="10 11">SJQ9</strain>
    </source>
</reference>
<dbReference type="GO" id="GO:0016020">
    <property type="term" value="C:membrane"/>
    <property type="evidence" value="ECO:0007669"/>
    <property type="project" value="UniProtKB-SubCell"/>
</dbReference>
<evidence type="ECO:0000259" key="9">
    <source>
        <dbReference type="Pfam" id="PF16916"/>
    </source>
</evidence>
<dbReference type="PANTHER" id="PTHR43840">
    <property type="entry name" value="MITOCHONDRIAL METAL TRANSPORTER 1-RELATED"/>
    <property type="match status" value="1"/>
</dbReference>